<dbReference type="GO" id="GO:0015420">
    <property type="term" value="F:ABC-type vitamin B12 transporter activity"/>
    <property type="evidence" value="ECO:0007669"/>
    <property type="project" value="UniProtKB-UniRule"/>
</dbReference>
<dbReference type="InterPro" id="IPR047045">
    <property type="entry name" value="CobQ_N"/>
</dbReference>
<evidence type="ECO:0000313" key="11">
    <source>
        <dbReference type="Proteomes" id="UP000516349"/>
    </source>
</evidence>
<dbReference type="InterPro" id="IPR004459">
    <property type="entry name" value="CobQ_synth"/>
</dbReference>
<sequence>MKTPALMFQGTGSNVGKSVLLAGLARAFWRQGVRVRPFKPQNMSNNAAVTLEGGEIGRAQALQAQACGVEPSVHMNPVLLKPQSATGSQIIVQGKVWKTAQAREYQALKGQLMESVMESFSLLSAEADLVLVEGAGSASEINLRQYDIANMGFAQQAGLGVVLVGDIDRGGVIASLVGTHTVLPVADRSRIKGFIVNRMRGDVTLFDEGIKSIAHYTGWPALGLVPYYEALQFLPAEDSLDFMARAQDYSVANHATDRDLLKIVIPVLPGISNVDDYDPLIYESGVQVTFLQKEMPFPKADVILLPGSKTTQHDLSVLRQYGWDKAIDAHYQQGGKVFGICGGYQILGKVIADPYGVEAGSATVEGLGLLDVNTEFSFHKQLRVVSATAQRPLAPSVFQAYEMHMGHTQGSDTQRPFALVSGQKPDGAWSACGRVGGCYLHGLFADTTIRHALLHLWAEGNFHGDNVFHYHDKIEDVLNGWATHLERHVDLGQIWALAQASD</sequence>
<evidence type="ECO:0000256" key="7">
    <source>
        <dbReference type="HAMAP-Rule" id="MF_00028"/>
    </source>
</evidence>
<dbReference type="CDD" id="cd05389">
    <property type="entry name" value="CobQ_N"/>
    <property type="match status" value="1"/>
</dbReference>
<accession>A0A7H1NQ33</accession>
<dbReference type="AlphaFoldDB" id="A0A7H1NQ33"/>
<dbReference type="GO" id="GO:0003824">
    <property type="term" value="F:catalytic activity"/>
    <property type="evidence" value="ECO:0007669"/>
    <property type="project" value="InterPro"/>
</dbReference>
<dbReference type="PANTHER" id="PTHR21343:SF1">
    <property type="entry name" value="COBYRIC ACID SYNTHASE"/>
    <property type="match status" value="1"/>
</dbReference>
<comment type="similarity">
    <text evidence="2 7">Belongs to the CobB/CobQ family. CobQ subfamily.</text>
</comment>
<evidence type="ECO:0000256" key="3">
    <source>
        <dbReference type="ARBA" id="ARBA00019833"/>
    </source>
</evidence>
<dbReference type="SUPFAM" id="SSF52317">
    <property type="entry name" value="Class I glutamine amidotransferase-like"/>
    <property type="match status" value="1"/>
</dbReference>
<dbReference type="KEGG" id="ebla:JGUZn3_06510"/>
<dbReference type="InterPro" id="IPR027417">
    <property type="entry name" value="P-loop_NTPase"/>
</dbReference>
<dbReference type="PANTHER" id="PTHR21343">
    <property type="entry name" value="DETHIOBIOTIN SYNTHETASE"/>
    <property type="match status" value="1"/>
</dbReference>
<dbReference type="NCBIfam" id="TIGR00313">
    <property type="entry name" value="cobQ"/>
    <property type="match status" value="1"/>
</dbReference>
<dbReference type="GO" id="GO:0009236">
    <property type="term" value="P:cobalamin biosynthetic process"/>
    <property type="evidence" value="ECO:0007669"/>
    <property type="project" value="UniProtKB-UniRule"/>
</dbReference>
<dbReference type="UniPathway" id="UPA00148"/>
<dbReference type="Gene3D" id="3.40.50.300">
    <property type="entry name" value="P-loop containing nucleotide triphosphate hydrolases"/>
    <property type="match status" value="1"/>
</dbReference>
<keyword evidence="5 7" id="KW-0315">Glutamine amidotransferase</keyword>
<feature type="domain" description="CobQ/CobB/MinD/ParA nucleotide binding" evidence="8">
    <location>
        <begin position="6"/>
        <end position="238"/>
    </location>
</feature>
<evidence type="ECO:0000256" key="2">
    <source>
        <dbReference type="ARBA" id="ARBA00006205"/>
    </source>
</evidence>
<feature type="active site" description="Nucleophile" evidence="7">
    <location>
        <position position="341"/>
    </location>
</feature>
<dbReference type="Gene3D" id="3.40.50.880">
    <property type="match status" value="1"/>
</dbReference>
<comment type="function">
    <text evidence="6 7">Catalyzes amidations at positions B, D, E, and G on adenosylcobyrinic A,C-diamide. NH(2) groups are provided by glutamine, and one molecule of ATP is hydrogenolyzed for each amidation.</text>
</comment>
<comment type="pathway">
    <text evidence="1 7">Cofactor biosynthesis; adenosylcobalamin biosynthesis.</text>
</comment>
<dbReference type="SUPFAM" id="SSF52540">
    <property type="entry name" value="P-loop containing nucleoside triphosphate hydrolases"/>
    <property type="match status" value="1"/>
</dbReference>
<dbReference type="HAMAP" id="MF_00028">
    <property type="entry name" value="CobQ"/>
    <property type="match status" value="1"/>
</dbReference>
<protein>
    <recommendedName>
        <fullName evidence="3 7">Cobyric acid synthase</fullName>
    </recommendedName>
</protein>
<organism evidence="10 11">
    <name type="scientific">Entomobacter blattae</name>
    <dbReference type="NCBI Taxonomy" id="2762277"/>
    <lineage>
        <taxon>Bacteria</taxon>
        <taxon>Pseudomonadati</taxon>
        <taxon>Pseudomonadota</taxon>
        <taxon>Alphaproteobacteria</taxon>
        <taxon>Acetobacterales</taxon>
        <taxon>Acetobacteraceae</taxon>
        <taxon>Entomobacter</taxon>
    </lineage>
</organism>
<name>A0A7H1NQ33_9PROT</name>
<dbReference type="Pfam" id="PF01656">
    <property type="entry name" value="CbiA"/>
    <property type="match status" value="1"/>
</dbReference>
<dbReference type="InterPro" id="IPR029062">
    <property type="entry name" value="Class_I_gatase-like"/>
</dbReference>
<dbReference type="CDD" id="cd01750">
    <property type="entry name" value="GATase1_CobQ"/>
    <property type="match status" value="1"/>
</dbReference>
<keyword evidence="11" id="KW-1185">Reference proteome</keyword>
<dbReference type="InterPro" id="IPR033949">
    <property type="entry name" value="CobQ_GATase1"/>
</dbReference>
<evidence type="ECO:0000256" key="4">
    <source>
        <dbReference type="ARBA" id="ARBA00022573"/>
    </source>
</evidence>
<reference evidence="10 11" key="1">
    <citation type="submission" date="2020-08" db="EMBL/GenBank/DDBJ databases">
        <title>Complete genome sequence of Entomobacter blattae G55GP.</title>
        <authorList>
            <person name="Poehlein A."/>
            <person name="Guzman J."/>
            <person name="Daniel R."/>
            <person name="Vilcinskas A."/>
        </authorList>
    </citation>
    <scope>NUCLEOTIDE SEQUENCE [LARGE SCALE GENOMIC DNA]</scope>
    <source>
        <strain evidence="10 11">G55GP</strain>
    </source>
</reference>
<dbReference type="InterPro" id="IPR011698">
    <property type="entry name" value="GATase_3"/>
</dbReference>
<keyword evidence="4 7" id="KW-0169">Cobalamin biosynthesis</keyword>
<proteinExistence type="inferred from homology"/>
<evidence type="ECO:0000256" key="6">
    <source>
        <dbReference type="ARBA" id="ARBA00025166"/>
    </source>
</evidence>
<dbReference type="PROSITE" id="PS51274">
    <property type="entry name" value="GATASE_COBBQ"/>
    <property type="match status" value="1"/>
</dbReference>
<dbReference type="Pfam" id="PF07685">
    <property type="entry name" value="GATase_3"/>
    <property type="match status" value="1"/>
</dbReference>
<evidence type="ECO:0000313" key="10">
    <source>
        <dbReference type="EMBL" id="QNT77893.1"/>
    </source>
</evidence>
<dbReference type="Proteomes" id="UP000516349">
    <property type="component" value="Chromosome"/>
</dbReference>
<feature type="active site" evidence="7">
    <location>
        <position position="441"/>
    </location>
</feature>
<evidence type="ECO:0000256" key="5">
    <source>
        <dbReference type="ARBA" id="ARBA00022962"/>
    </source>
</evidence>
<evidence type="ECO:0000259" key="8">
    <source>
        <dbReference type="Pfam" id="PF01656"/>
    </source>
</evidence>
<dbReference type="NCBIfam" id="NF001989">
    <property type="entry name" value="PRK00784.1"/>
    <property type="match status" value="1"/>
</dbReference>
<dbReference type="InterPro" id="IPR002586">
    <property type="entry name" value="CobQ/CobB/MinD/ParA_Nub-bd_dom"/>
</dbReference>
<feature type="domain" description="CobB/CobQ-like glutamine amidotransferase" evidence="9">
    <location>
        <begin position="262"/>
        <end position="446"/>
    </location>
</feature>
<gene>
    <name evidence="7 10" type="primary">cobQ</name>
    <name evidence="10" type="ORF">JGUZn3_06510</name>
</gene>
<evidence type="ECO:0000256" key="1">
    <source>
        <dbReference type="ARBA" id="ARBA00004953"/>
    </source>
</evidence>
<evidence type="ECO:0000259" key="9">
    <source>
        <dbReference type="Pfam" id="PF07685"/>
    </source>
</evidence>
<dbReference type="EMBL" id="CP060244">
    <property type="protein sequence ID" value="QNT77893.1"/>
    <property type="molecule type" value="Genomic_DNA"/>
</dbReference>